<accession>A0A4U7MWJ1</accession>
<organism evidence="6 7">
    <name type="scientific">Shimia litoralis</name>
    <dbReference type="NCBI Taxonomy" id="420403"/>
    <lineage>
        <taxon>Bacteria</taxon>
        <taxon>Pseudomonadati</taxon>
        <taxon>Pseudomonadota</taxon>
        <taxon>Alphaproteobacteria</taxon>
        <taxon>Rhodobacterales</taxon>
        <taxon>Roseobacteraceae</taxon>
    </lineage>
</organism>
<proteinExistence type="inferred from homology"/>
<evidence type="ECO:0000256" key="2">
    <source>
        <dbReference type="ARBA" id="ARBA00010973"/>
    </source>
</evidence>
<dbReference type="SUPFAM" id="SSF88713">
    <property type="entry name" value="Glycoside hydrolase/deacetylase"/>
    <property type="match status" value="1"/>
</dbReference>
<dbReference type="AlphaFoldDB" id="A0A4U7MWJ1"/>
<dbReference type="InterPro" id="IPR002509">
    <property type="entry name" value="NODB_dom"/>
</dbReference>
<feature type="domain" description="NodB homology" evidence="5">
    <location>
        <begin position="52"/>
        <end position="270"/>
    </location>
</feature>
<dbReference type="GO" id="GO:0005975">
    <property type="term" value="P:carbohydrate metabolic process"/>
    <property type="evidence" value="ECO:0007669"/>
    <property type="project" value="InterPro"/>
</dbReference>
<gene>
    <name evidence="6" type="ORF">FAP39_14130</name>
</gene>
<dbReference type="EMBL" id="SULI01000021">
    <property type="protein sequence ID" value="TKZ17505.1"/>
    <property type="molecule type" value="Genomic_DNA"/>
</dbReference>
<dbReference type="Proteomes" id="UP000306575">
    <property type="component" value="Unassembled WGS sequence"/>
</dbReference>
<dbReference type="Gene3D" id="3.20.20.370">
    <property type="entry name" value="Glycoside hydrolase/deacetylase"/>
    <property type="match status" value="1"/>
</dbReference>
<dbReference type="Pfam" id="PF01522">
    <property type="entry name" value="Polysacc_deac_1"/>
    <property type="match status" value="1"/>
</dbReference>
<keyword evidence="7" id="KW-1185">Reference proteome</keyword>
<evidence type="ECO:0000313" key="6">
    <source>
        <dbReference type="EMBL" id="TKZ17505.1"/>
    </source>
</evidence>
<dbReference type="PANTHER" id="PTHR43123:SF1">
    <property type="entry name" value="POLYSACCHARIDE DEACETYLASE-RELATED"/>
    <property type="match status" value="1"/>
</dbReference>
<comment type="similarity">
    <text evidence="2">Belongs to the polysaccharide deacetylase family.</text>
</comment>
<name>A0A4U7MWJ1_9RHOB</name>
<sequence length="293" mass="33276">MRHTMMKTQSSPPEFWPNNARLAISISMQFEAGAQGADAEGPFPPMEDGLVDTITPTWYEYGMNEGIPRLLDLWDRHGVKVTSHMVGQAVERRPDLAKELVARGHEAAAHGYNWTPQFGMTPDEERASYEKNIEVVERITGQRPIGFNAFWMRQTRATFNILQELGFLYHTDDLSRDEPALTMVQDKPLVVVPYTLRCNDIGRFSSQAMTASSFEQELKDEFDVLYAEGATRRRMMSISTHDRIGGAPGIVGALDRFLTYAKQHEGVVFMRKDEIAEYTLEQDDVPVNPPRIF</sequence>
<evidence type="ECO:0000256" key="4">
    <source>
        <dbReference type="ARBA" id="ARBA00032976"/>
    </source>
</evidence>
<dbReference type="PANTHER" id="PTHR43123">
    <property type="entry name" value="POLYSACCHARIDE DEACETYLASE-RELATED"/>
    <property type="match status" value="1"/>
</dbReference>
<comment type="caution">
    <text evidence="6">The sequence shown here is derived from an EMBL/GenBank/DDBJ whole genome shotgun (WGS) entry which is preliminary data.</text>
</comment>
<dbReference type="PROSITE" id="PS51677">
    <property type="entry name" value="NODB"/>
    <property type="match status" value="1"/>
</dbReference>
<evidence type="ECO:0000256" key="3">
    <source>
        <dbReference type="ARBA" id="ARBA00020071"/>
    </source>
</evidence>
<protein>
    <recommendedName>
        <fullName evidence="3">Chitooligosaccharide deacetylase</fullName>
    </recommendedName>
    <alternativeName>
        <fullName evidence="4">Nodulation protein B</fullName>
    </alternativeName>
</protein>
<evidence type="ECO:0000313" key="7">
    <source>
        <dbReference type="Proteomes" id="UP000306575"/>
    </source>
</evidence>
<dbReference type="OrthoDB" id="9787041at2"/>
<evidence type="ECO:0000259" key="5">
    <source>
        <dbReference type="PROSITE" id="PS51677"/>
    </source>
</evidence>
<dbReference type="GO" id="GO:0016810">
    <property type="term" value="F:hydrolase activity, acting on carbon-nitrogen (but not peptide) bonds"/>
    <property type="evidence" value="ECO:0007669"/>
    <property type="project" value="InterPro"/>
</dbReference>
<reference evidence="6 7" key="1">
    <citation type="submission" date="2019-04" db="EMBL/GenBank/DDBJ databases">
        <title>Genome sequence of Pelagicola litoralis CL-ES2.</title>
        <authorList>
            <person name="Cao J."/>
        </authorList>
    </citation>
    <scope>NUCLEOTIDE SEQUENCE [LARGE SCALE GENOMIC DNA]</scope>
    <source>
        <strain evidence="6 7">CL-ES2</strain>
    </source>
</reference>
<comment type="function">
    <text evidence="1">Is involved in generating a small heat-stable compound (Nod), an acylated oligomer of N-acetylglucosamine, that stimulates mitosis in various plant protoplasts.</text>
</comment>
<dbReference type="InterPro" id="IPR011330">
    <property type="entry name" value="Glyco_hydro/deAcase_b/a-brl"/>
</dbReference>
<evidence type="ECO:0000256" key="1">
    <source>
        <dbReference type="ARBA" id="ARBA00003236"/>
    </source>
</evidence>